<dbReference type="OrthoDB" id="894278at2"/>
<keyword evidence="1" id="KW-1133">Transmembrane helix</keyword>
<dbReference type="AlphaFoldDB" id="A0A1M4U520"/>
<dbReference type="STRING" id="1155689.SAMN05444278_102184"/>
<feature type="transmembrane region" description="Helical" evidence="1">
    <location>
        <begin position="66"/>
        <end position="85"/>
    </location>
</feature>
<name>A0A1M4U520_9FLAO</name>
<dbReference type="Proteomes" id="UP000184462">
    <property type="component" value="Unassembled WGS sequence"/>
</dbReference>
<feature type="transmembrane region" description="Helical" evidence="1">
    <location>
        <begin position="125"/>
        <end position="146"/>
    </location>
</feature>
<accession>A0A1M4U520</accession>
<keyword evidence="1" id="KW-0812">Transmembrane</keyword>
<dbReference type="EMBL" id="FQTW01000002">
    <property type="protein sequence ID" value="SHE51753.1"/>
    <property type="molecule type" value="Genomic_DNA"/>
</dbReference>
<sequence>MQTYLFPNSVKLVGWLIFSIGIIGGLVVLSNDLEPEFFDVKLLSFYTSDSFDSDKNGFFIWTSQNILNDLAGTFVIIGGILVAFSKEKIEDEFIAQLRLSSLAWAVYVNYAVLILAFIFVHGLDFFSIMVYNMFTLLIIFIARFQIKLKLSSNGR</sequence>
<evidence type="ECO:0000313" key="3">
    <source>
        <dbReference type="Proteomes" id="UP000184462"/>
    </source>
</evidence>
<keyword evidence="1" id="KW-0472">Membrane</keyword>
<dbReference type="RefSeq" id="WP_073192220.1">
    <property type="nucleotide sequence ID" value="NZ_FQTW01000002.1"/>
</dbReference>
<organism evidence="2 3">
    <name type="scientific">Psychroflexus salarius</name>
    <dbReference type="NCBI Taxonomy" id="1155689"/>
    <lineage>
        <taxon>Bacteria</taxon>
        <taxon>Pseudomonadati</taxon>
        <taxon>Bacteroidota</taxon>
        <taxon>Flavobacteriia</taxon>
        <taxon>Flavobacteriales</taxon>
        <taxon>Flavobacteriaceae</taxon>
        <taxon>Psychroflexus</taxon>
    </lineage>
</organism>
<gene>
    <name evidence="2" type="ORF">SAMN05444278_102184</name>
</gene>
<feature type="transmembrane region" description="Helical" evidence="1">
    <location>
        <begin position="97"/>
        <end position="119"/>
    </location>
</feature>
<evidence type="ECO:0000313" key="2">
    <source>
        <dbReference type="EMBL" id="SHE51753.1"/>
    </source>
</evidence>
<reference evidence="2 3" key="1">
    <citation type="submission" date="2016-11" db="EMBL/GenBank/DDBJ databases">
        <authorList>
            <person name="Jaros S."/>
            <person name="Januszkiewicz K."/>
            <person name="Wedrychowicz H."/>
        </authorList>
    </citation>
    <scope>NUCLEOTIDE SEQUENCE [LARGE SCALE GENOMIC DNA]</scope>
    <source>
        <strain evidence="2 3">DSM 25661</strain>
    </source>
</reference>
<keyword evidence="3" id="KW-1185">Reference proteome</keyword>
<proteinExistence type="predicted"/>
<protein>
    <submittedName>
        <fullName evidence="2">Uncharacterized protein</fullName>
    </submittedName>
</protein>
<feature type="transmembrane region" description="Helical" evidence="1">
    <location>
        <begin position="12"/>
        <end position="30"/>
    </location>
</feature>
<evidence type="ECO:0000256" key="1">
    <source>
        <dbReference type="SAM" id="Phobius"/>
    </source>
</evidence>